<organism evidence="2">
    <name type="scientific">marine metagenome</name>
    <dbReference type="NCBI Taxonomy" id="408172"/>
    <lineage>
        <taxon>unclassified sequences</taxon>
        <taxon>metagenomes</taxon>
        <taxon>ecological metagenomes</taxon>
    </lineage>
</organism>
<dbReference type="EMBL" id="UINC01043267">
    <property type="protein sequence ID" value="SVB47062.1"/>
    <property type="molecule type" value="Genomic_DNA"/>
</dbReference>
<evidence type="ECO:0000313" key="2">
    <source>
        <dbReference type="EMBL" id="SVB47062.1"/>
    </source>
</evidence>
<proteinExistence type="predicted"/>
<protein>
    <recommendedName>
        <fullName evidence="1">BIG2 domain-containing protein</fullName>
    </recommendedName>
</protein>
<accession>A0A382E9N5</accession>
<dbReference type="Pfam" id="PF02368">
    <property type="entry name" value="Big_2"/>
    <property type="match status" value="1"/>
</dbReference>
<dbReference type="InterPro" id="IPR008964">
    <property type="entry name" value="Invasin/intimin_cell_adhesion"/>
</dbReference>
<dbReference type="Gene3D" id="2.60.40.1080">
    <property type="match status" value="1"/>
</dbReference>
<gene>
    <name evidence="2" type="ORF">METZ01_LOCUS199916</name>
</gene>
<dbReference type="SUPFAM" id="SSF49373">
    <property type="entry name" value="Invasin/intimin cell-adhesion fragments"/>
    <property type="match status" value="1"/>
</dbReference>
<name>A0A382E9N5_9ZZZZ</name>
<reference evidence="2" key="1">
    <citation type="submission" date="2018-05" db="EMBL/GenBank/DDBJ databases">
        <authorList>
            <person name="Lanie J.A."/>
            <person name="Ng W.-L."/>
            <person name="Kazmierczak K.M."/>
            <person name="Andrzejewski T.M."/>
            <person name="Davidsen T.M."/>
            <person name="Wayne K.J."/>
            <person name="Tettelin H."/>
            <person name="Glass J.I."/>
            <person name="Rusch D."/>
            <person name="Podicherti R."/>
            <person name="Tsui H.-C.T."/>
            <person name="Winkler M.E."/>
        </authorList>
    </citation>
    <scope>NUCLEOTIDE SEQUENCE</scope>
</reference>
<feature type="domain" description="BIG2" evidence="1">
    <location>
        <begin position="39"/>
        <end position="118"/>
    </location>
</feature>
<evidence type="ECO:0000259" key="1">
    <source>
        <dbReference type="SMART" id="SM00635"/>
    </source>
</evidence>
<dbReference type="InterPro" id="IPR003343">
    <property type="entry name" value="Big_2"/>
</dbReference>
<sequence length="123" mass="12372">MSSMMKALLLMSALMFPSSDGAGCGASEDYGTGPSTGPVPTYVVVTPQSATIKVGQTVDFSAEIQDQFTNTMQGSVQWSSANFNVAGVNAAGTATGRAAGISGIRAEYAGIRGVAQLTVTGGI</sequence>
<dbReference type="SMART" id="SM00635">
    <property type="entry name" value="BID_2"/>
    <property type="match status" value="1"/>
</dbReference>
<dbReference type="AlphaFoldDB" id="A0A382E9N5"/>